<dbReference type="RefSeq" id="WP_087454132.1">
    <property type="nucleotide sequence ID" value="NZ_CP021417.2"/>
</dbReference>
<sequence>MSEAKQEPVSASQLAREEKTVSRRVSTDGARAGMLVALILFLVGLALPHTGGIRGVQLLIPGDYGSVKVAEHIFVYVGTLSVVVLNGLTLLFRRTLAANVCYLLGGISLLVSLFCLWMRLPSKEFQGQTGIGIGLLLEVAATIILVFFLSLIIFARSDEQAKVAQARAEHENLDEVGYAQRSLRIADQANMPKDNPLFVDDRRRLAAAKHKKNQERGTDKDNR</sequence>
<dbReference type="KEGG" id="csil:CBE74_07300"/>
<gene>
    <name evidence="3" type="ORF">CBE74_07300</name>
</gene>
<dbReference type="Proteomes" id="UP000195652">
    <property type="component" value="Chromosome"/>
</dbReference>
<proteinExistence type="predicted"/>
<keyword evidence="2" id="KW-0812">Transmembrane</keyword>
<evidence type="ECO:0000256" key="1">
    <source>
        <dbReference type="SAM" id="MobiDB-lite"/>
    </source>
</evidence>
<evidence type="ECO:0000313" key="4">
    <source>
        <dbReference type="Proteomes" id="UP000195652"/>
    </source>
</evidence>
<keyword evidence="4" id="KW-1185">Reference proteome</keyword>
<accession>A0A7Y4P768</accession>
<reference evidence="3 4" key="2">
    <citation type="journal article" date="2020" name="Antonie Van Leeuwenhoek">
        <title>Phylogenomic characterisation of a novel corynebacterial species pathogenic to animals.</title>
        <authorList>
            <person name="Moller J."/>
            <person name="Musella L."/>
            <person name="Melnikov V."/>
            <person name="Geissdorfer W."/>
            <person name="Burkovski A."/>
            <person name="Sangal V."/>
        </authorList>
    </citation>
    <scope>NUCLEOTIDE SEQUENCE [LARGE SCALE GENOMIC DNA]</scope>
    <source>
        <strain evidence="3 4">PO100/5</strain>
    </source>
</reference>
<reference evidence="3 4" key="1">
    <citation type="journal article" date="2014" name="BMC Vet. Res.">
        <title>First report of Corynebacterium pseudotuberculosis from caseous lymphadenitis lesions in Black Alentejano pig (Sus scrofa domesticus).</title>
        <authorList>
            <person name="Oliveira M."/>
            <person name="Barroco C."/>
            <person name="Mottola C."/>
            <person name="Santos R."/>
            <person name="Lemsaddek A."/>
            <person name="Tavares L."/>
            <person name="Semedo-Lemsaddek T."/>
        </authorList>
    </citation>
    <scope>NUCLEOTIDE SEQUENCE [LARGE SCALE GENOMIC DNA]</scope>
    <source>
        <strain evidence="3 4">PO100/5</strain>
    </source>
</reference>
<reference evidence="3 4" key="4">
    <citation type="journal article" date="2020" name="PLoS ONE">
        <title>Taxonomic classification of strain PO100/5 shows a broader geographic distribution and genetic markers of the recently described Corynebacterium silvaticum.</title>
        <authorList>
            <person name="Viana M.V.C."/>
            <person name="Profeta R."/>
            <person name="da Silva A.L."/>
            <person name="Hurtado R."/>
            <person name="Cerqueira J.C."/>
            <person name="Ribeiro B.F.S."/>
            <person name="Almeida M.O."/>
            <person name="Morais-Rodrigues F."/>
            <person name="Soares S.C."/>
            <person name="Oliveira M."/>
            <person name="Tavares L."/>
            <person name="Figueiredo H."/>
            <person name="Wattam A.R."/>
            <person name="Barh D."/>
            <person name="Ghosh P."/>
            <person name="Silva A."/>
            <person name="Azevedo V."/>
        </authorList>
    </citation>
    <scope>NUCLEOTIDE SEQUENCE [LARGE SCALE GENOMIC DNA]</scope>
    <source>
        <strain evidence="3 4">PO100/5</strain>
    </source>
</reference>
<dbReference type="GeneID" id="75008057"/>
<dbReference type="AlphaFoldDB" id="A0A7Y4P768"/>
<keyword evidence="2" id="KW-0472">Membrane</keyword>
<evidence type="ECO:0000256" key="2">
    <source>
        <dbReference type="SAM" id="Phobius"/>
    </source>
</evidence>
<keyword evidence="2" id="KW-1133">Transmembrane helix</keyword>
<reference evidence="3 4" key="3">
    <citation type="journal article" date="2020" name="Int. J. Syst. Evol. Microbiol.">
        <title>Corynebacterium silvaticum sp. nov., a unique group of NTTB corynebacteria in wild boar and roe deer.</title>
        <authorList>
            <person name="Dangel A."/>
            <person name="Berger A."/>
            <person name="Rau J."/>
            <person name="Eisenberg T."/>
            <person name="Kampfer P."/>
            <person name="Margos G."/>
            <person name="Contzen M."/>
            <person name="Busse H.J."/>
            <person name="Konrad R."/>
            <person name="Peters M."/>
            <person name="Sting R."/>
            <person name="Sing A."/>
        </authorList>
    </citation>
    <scope>NUCLEOTIDE SEQUENCE [LARGE SCALE GENOMIC DNA]</scope>
    <source>
        <strain evidence="3 4">PO100/5</strain>
    </source>
</reference>
<dbReference type="EMBL" id="CP021417">
    <property type="protein sequence ID" value="ARU46323.1"/>
    <property type="molecule type" value="Genomic_DNA"/>
</dbReference>
<protein>
    <submittedName>
        <fullName evidence="3">Uncharacterized protein</fullName>
    </submittedName>
</protein>
<feature type="transmembrane region" description="Helical" evidence="2">
    <location>
        <begin position="32"/>
        <end position="53"/>
    </location>
</feature>
<feature type="transmembrane region" description="Helical" evidence="2">
    <location>
        <begin position="99"/>
        <end position="119"/>
    </location>
</feature>
<organism evidence="3 4">
    <name type="scientific">Corynebacterium silvaticum</name>
    <dbReference type="NCBI Taxonomy" id="2320431"/>
    <lineage>
        <taxon>Bacteria</taxon>
        <taxon>Bacillati</taxon>
        <taxon>Actinomycetota</taxon>
        <taxon>Actinomycetes</taxon>
        <taxon>Mycobacteriales</taxon>
        <taxon>Corynebacteriaceae</taxon>
        <taxon>Corynebacterium</taxon>
    </lineage>
</organism>
<feature type="region of interest" description="Disordered" evidence="1">
    <location>
        <begin position="1"/>
        <end position="22"/>
    </location>
</feature>
<name>A0A7Y4P768_9CORY</name>
<feature type="transmembrane region" description="Helical" evidence="2">
    <location>
        <begin position="131"/>
        <end position="155"/>
    </location>
</feature>
<feature type="transmembrane region" description="Helical" evidence="2">
    <location>
        <begin position="73"/>
        <end position="92"/>
    </location>
</feature>
<evidence type="ECO:0000313" key="3">
    <source>
        <dbReference type="EMBL" id="ARU46323.1"/>
    </source>
</evidence>